<evidence type="ECO:0000256" key="4">
    <source>
        <dbReference type="ARBA" id="ARBA00023163"/>
    </source>
</evidence>
<dbReference type="InterPro" id="IPR014284">
    <property type="entry name" value="RNA_pol_sigma-70_dom"/>
</dbReference>
<sequence>MHFILTPKLLKIYGIFLAFSGCPLYLSSDKGVEKGCASPVRFARVVSIRGRNFARIRIFAIKSRRGYGLRNIFIFGKILSVALHFNDIYKEHHRRVYNFCLNYLQSLEDAEEVTQDVFVRIHLKLHTFNNQSQLSTWIYRICVNCCIDFLKAKKRKKRFGFLTSLFYEDSSEIRHEVGDFNHPGVALEQKEAVAALFAHIDTLPFNQKTVLLLSKIEQKSQKEIAAVMDISEKAVESLLHRAKENLHKKINTRE</sequence>
<dbReference type="InterPro" id="IPR013324">
    <property type="entry name" value="RNA_pol_sigma_r3/r4-like"/>
</dbReference>
<organism evidence="7 8">
    <name type="scientific">Flavobacterium pallidum</name>
    <dbReference type="NCBI Taxonomy" id="2172098"/>
    <lineage>
        <taxon>Bacteria</taxon>
        <taxon>Pseudomonadati</taxon>
        <taxon>Bacteroidota</taxon>
        <taxon>Flavobacteriia</taxon>
        <taxon>Flavobacteriales</taxon>
        <taxon>Flavobacteriaceae</taxon>
        <taxon>Flavobacterium</taxon>
    </lineage>
</organism>
<dbReference type="Pfam" id="PF08281">
    <property type="entry name" value="Sigma70_r4_2"/>
    <property type="match status" value="1"/>
</dbReference>
<evidence type="ECO:0000256" key="2">
    <source>
        <dbReference type="ARBA" id="ARBA00023015"/>
    </source>
</evidence>
<evidence type="ECO:0000259" key="5">
    <source>
        <dbReference type="Pfam" id="PF04542"/>
    </source>
</evidence>
<dbReference type="GO" id="GO:0006352">
    <property type="term" value="P:DNA-templated transcription initiation"/>
    <property type="evidence" value="ECO:0007669"/>
    <property type="project" value="InterPro"/>
</dbReference>
<evidence type="ECO:0000313" key="8">
    <source>
        <dbReference type="Proteomes" id="UP000244937"/>
    </source>
</evidence>
<dbReference type="AlphaFoldDB" id="A0A2S1SEL0"/>
<dbReference type="PANTHER" id="PTHR43133">
    <property type="entry name" value="RNA POLYMERASE ECF-TYPE SIGMA FACTO"/>
    <property type="match status" value="1"/>
</dbReference>
<dbReference type="GO" id="GO:0016987">
    <property type="term" value="F:sigma factor activity"/>
    <property type="evidence" value="ECO:0007669"/>
    <property type="project" value="UniProtKB-KW"/>
</dbReference>
<comment type="similarity">
    <text evidence="1">Belongs to the sigma-70 factor family. ECF subfamily.</text>
</comment>
<dbReference type="NCBIfam" id="TIGR02937">
    <property type="entry name" value="sigma70-ECF"/>
    <property type="match status" value="1"/>
</dbReference>
<dbReference type="InterPro" id="IPR039425">
    <property type="entry name" value="RNA_pol_sigma-70-like"/>
</dbReference>
<dbReference type="InterPro" id="IPR013325">
    <property type="entry name" value="RNA_pol_sigma_r2"/>
</dbReference>
<keyword evidence="3" id="KW-0731">Sigma factor</keyword>
<accession>A0A2S1SEL0</accession>
<dbReference type="PANTHER" id="PTHR43133:SF46">
    <property type="entry name" value="RNA POLYMERASE SIGMA-70 FACTOR ECF SUBFAMILY"/>
    <property type="match status" value="1"/>
</dbReference>
<dbReference type="SUPFAM" id="SSF88659">
    <property type="entry name" value="Sigma3 and sigma4 domains of RNA polymerase sigma factors"/>
    <property type="match status" value="1"/>
</dbReference>
<dbReference type="InterPro" id="IPR013249">
    <property type="entry name" value="RNA_pol_sigma70_r4_t2"/>
</dbReference>
<feature type="domain" description="RNA polymerase sigma factor 70 region 4 type 2" evidence="6">
    <location>
        <begin position="200"/>
        <end position="246"/>
    </location>
</feature>
<proteinExistence type="inferred from homology"/>
<dbReference type="Gene3D" id="1.10.10.10">
    <property type="entry name" value="Winged helix-like DNA-binding domain superfamily/Winged helix DNA-binding domain"/>
    <property type="match status" value="1"/>
</dbReference>
<keyword evidence="2" id="KW-0805">Transcription regulation</keyword>
<reference evidence="7 8" key="1">
    <citation type="submission" date="2018-05" db="EMBL/GenBank/DDBJ databases">
        <title>Genome sequencing of Flavobacterium sp. HYN0049.</title>
        <authorList>
            <person name="Yi H."/>
            <person name="Baek C."/>
        </authorList>
    </citation>
    <scope>NUCLEOTIDE SEQUENCE [LARGE SCALE GENOMIC DNA]</scope>
    <source>
        <strain evidence="7 8">HYN0049</strain>
    </source>
</reference>
<dbReference type="OrthoDB" id="1027298at2"/>
<keyword evidence="8" id="KW-1185">Reference proteome</keyword>
<dbReference type="GO" id="GO:0003677">
    <property type="term" value="F:DNA binding"/>
    <property type="evidence" value="ECO:0007669"/>
    <property type="project" value="InterPro"/>
</dbReference>
<name>A0A2S1SEL0_9FLAO</name>
<feature type="domain" description="RNA polymerase sigma-70 region 2" evidence="5">
    <location>
        <begin position="88"/>
        <end position="155"/>
    </location>
</feature>
<dbReference type="KEGG" id="fpal:HYN49_02185"/>
<evidence type="ECO:0000259" key="6">
    <source>
        <dbReference type="Pfam" id="PF08281"/>
    </source>
</evidence>
<keyword evidence="4" id="KW-0804">Transcription</keyword>
<protein>
    <recommendedName>
        <fullName evidence="9">RNA polymerase sigma factor</fullName>
    </recommendedName>
</protein>
<evidence type="ECO:0008006" key="9">
    <source>
        <dbReference type="Google" id="ProtNLM"/>
    </source>
</evidence>
<gene>
    <name evidence="7" type="ORF">HYN49_02185</name>
</gene>
<evidence type="ECO:0000256" key="1">
    <source>
        <dbReference type="ARBA" id="ARBA00010641"/>
    </source>
</evidence>
<evidence type="ECO:0000256" key="3">
    <source>
        <dbReference type="ARBA" id="ARBA00023082"/>
    </source>
</evidence>
<dbReference type="EMBL" id="CP029187">
    <property type="protein sequence ID" value="AWI24792.1"/>
    <property type="molecule type" value="Genomic_DNA"/>
</dbReference>
<dbReference type="InterPro" id="IPR007627">
    <property type="entry name" value="RNA_pol_sigma70_r2"/>
</dbReference>
<dbReference type="InterPro" id="IPR036388">
    <property type="entry name" value="WH-like_DNA-bd_sf"/>
</dbReference>
<dbReference type="Proteomes" id="UP000244937">
    <property type="component" value="Chromosome"/>
</dbReference>
<evidence type="ECO:0000313" key="7">
    <source>
        <dbReference type="EMBL" id="AWI24792.1"/>
    </source>
</evidence>
<dbReference type="Pfam" id="PF04542">
    <property type="entry name" value="Sigma70_r2"/>
    <property type="match status" value="1"/>
</dbReference>
<dbReference type="Gene3D" id="1.10.1740.10">
    <property type="match status" value="1"/>
</dbReference>
<dbReference type="SUPFAM" id="SSF88946">
    <property type="entry name" value="Sigma2 domain of RNA polymerase sigma factors"/>
    <property type="match status" value="1"/>
</dbReference>
<dbReference type="CDD" id="cd06171">
    <property type="entry name" value="Sigma70_r4"/>
    <property type="match status" value="1"/>
</dbReference>